<dbReference type="InterPro" id="IPR014031">
    <property type="entry name" value="Ketoacyl_synth_C"/>
</dbReference>
<dbReference type="EMBL" id="MPPL01000001">
    <property type="protein sequence ID" value="OKS88903.1"/>
    <property type="molecule type" value="Genomic_DNA"/>
</dbReference>
<feature type="domain" description="Ketosynthase family 3 (KS3)" evidence="4">
    <location>
        <begin position="9"/>
        <end position="382"/>
    </location>
</feature>
<accession>A0A1Q6A4I2</accession>
<dbReference type="InterPro" id="IPR020615">
    <property type="entry name" value="Thiolase_acyl_enz_int_AS"/>
</dbReference>
<dbReference type="Pfam" id="PF02801">
    <property type="entry name" value="Ketoacyl-synt_C"/>
    <property type="match status" value="1"/>
</dbReference>
<dbReference type="PANTHER" id="PTHR11712">
    <property type="entry name" value="POLYKETIDE SYNTHASE-RELATED"/>
    <property type="match status" value="1"/>
</dbReference>
<proteinExistence type="inferred from homology"/>
<evidence type="ECO:0000313" key="6">
    <source>
        <dbReference type="Proteomes" id="UP000186720"/>
    </source>
</evidence>
<dbReference type="GO" id="GO:0006633">
    <property type="term" value="P:fatty acid biosynthetic process"/>
    <property type="evidence" value="ECO:0007669"/>
    <property type="project" value="TreeGrafter"/>
</dbReference>
<name>A0A1Q6A4I2_9SPHI</name>
<evidence type="ECO:0000256" key="1">
    <source>
        <dbReference type="ARBA" id="ARBA00008467"/>
    </source>
</evidence>
<dbReference type="AlphaFoldDB" id="A0A1Q6A4I2"/>
<dbReference type="PROSITE" id="PS00098">
    <property type="entry name" value="THIOLASE_1"/>
    <property type="match status" value="1"/>
</dbReference>
<organism evidence="5 6">
    <name type="scientific">Mucilaginibacter polytrichastri</name>
    <dbReference type="NCBI Taxonomy" id="1302689"/>
    <lineage>
        <taxon>Bacteria</taxon>
        <taxon>Pseudomonadati</taxon>
        <taxon>Bacteroidota</taxon>
        <taxon>Sphingobacteriia</taxon>
        <taxon>Sphingobacteriales</taxon>
        <taxon>Sphingobacteriaceae</taxon>
        <taxon>Mucilaginibacter</taxon>
    </lineage>
</organism>
<dbReference type="PANTHER" id="PTHR11712:SF336">
    <property type="entry name" value="3-OXOACYL-[ACYL-CARRIER-PROTEIN] SYNTHASE, MITOCHONDRIAL"/>
    <property type="match status" value="1"/>
</dbReference>
<dbReference type="SMART" id="SM00825">
    <property type="entry name" value="PKS_KS"/>
    <property type="match status" value="1"/>
</dbReference>
<evidence type="ECO:0000259" key="4">
    <source>
        <dbReference type="PROSITE" id="PS52004"/>
    </source>
</evidence>
<dbReference type="STRING" id="1302689.RG47T_4381"/>
<dbReference type="Proteomes" id="UP000186720">
    <property type="component" value="Unassembled WGS sequence"/>
</dbReference>
<comment type="caution">
    <text evidence="5">The sequence shown here is derived from an EMBL/GenBank/DDBJ whole genome shotgun (WGS) entry which is preliminary data.</text>
</comment>
<gene>
    <name evidence="5" type="ORF">RG47T_4381</name>
</gene>
<comment type="similarity">
    <text evidence="1 3">Belongs to the thiolase-like superfamily. Beta-ketoacyl-ACP synthases family.</text>
</comment>
<dbReference type="InterPro" id="IPR014030">
    <property type="entry name" value="Ketoacyl_synth_N"/>
</dbReference>
<reference evidence="5 6" key="1">
    <citation type="submission" date="2016-11" db="EMBL/GenBank/DDBJ databases">
        <title>Whole Genome Sequencing of Mucilaginibacter polytrichastri RG4-7(T) isolated from the moss sample.</title>
        <authorList>
            <person name="Li Y."/>
        </authorList>
    </citation>
    <scope>NUCLEOTIDE SEQUENCE [LARGE SCALE GENOMIC DNA]</scope>
    <source>
        <strain evidence="5 6">RG4-7</strain>
    </source>
</reference>
<protein>
    <recommendedName>
        <fullName evidence="4">Ketosynthase family 3 (KS3) domain-containing protein</fullName>
    </recommendedName>
</protein>
<dbReference type="SUPFAM" id="SSF53901">
    <property type="entry name" value="Thiolase-like"/>
    <property type="match status" value="2"/>
</dbReference>
<dbReference type="Pfam" id="PF00109">
    <property type="entry name" value="ketoacyl-synt"/>
    <property type="match status" value="1"/>
</dbReference>
<sequence length="382" mass="40351">MSREMGTNKTDVFIIADNICSPLGRTTQQNFEQIKNGISGVQKHDRPDLSDVPIAASLFKNNEFFVPGTHSYTKFEQLLIASITNALSHTDIKADDPKTGLIISSTKGNISLLETEENNSALQKRIGLNTSAQLIAGHFGFINQPIIISNACISGVMAIVTGMRLIQSGQYDQIVITGADVISKFVLSGFQSFQALSTERCKPFDKNRKGLNLGEGAATVILSGDEKYQGNIRVTGGGITNDANHISGPSRTGQELGDAIIKAMNNAGVKAEDIGLISAHGTATPYNDEMEAKAIMLAGLQKAPVSGLKGFYGHTLGAAGLIETILAKQSMEQNTLLPTLGFQETGTAPLNIINAVSNAAIKHCVKTASGFGGCNGALVLSK</sequence>
<dbReference type="InterPro" id="IPR020841">
    <property type="entry name" value="PKS_Beta-ketoAc_synthase_dom"/>
</dbReference>
<dbReference type="GO" id="GO:0004315">
    <property type="term" value="F:3-oxoacyl-[acyl-carrier-protein] synthase activity"/>
    <property type="evidence" value="ECO:0007669"/>
    <property type="project" value="TreeGrafter"/>
</dbReference>
<dbReference type="PROSITE" id="PS52004">
    <property type="entry name" value="KS3_2"/>
    <property type="match status" value="1"/>
</dbReference>
<evidence type="ECO:0000313" key="5">
    <source>
        <dbReference type="EMBL" id="OKS88903.1"/>
    </source>
</evidence>
<dbReference type="InterPro" id="IPR016039">
    <property type="entry name" value="Thiolase-like"/>
</dbReference>
<keyword evidence="6" id="KW-1185">Reference proteome</keyword>
<keyword evidence="2 3" id="KW-0808">Transferase</keyword>
<evidence type="ECO:0000256" key="2">
    <source>
        <dbReference type="ARBA" id="ARBA00022679"/>
    </source>
</evidence>
<dbReference type="InterPro" id="IPR000794">
    <property type="entry name" value="Beta-ketoacyl_synthase"/>
</dbReference>
<evidence type="ECO:0000256" key="3">
    <source>
        <dbReference type="RuleBase" id="RU003694"/>
    </source>
</evidence>
<dbReference type="Gene3D" id="3.40.47.10">
    <property type="match status" value="2"/>
</dbReference>